<dbReference type="SUPFAM" id="SSF53335">
    <property type="entry name" value="S-adenosyl-L-methionine-dependent methyltransferases"/>
    <property type="match status" value="1"/>
</dbReference>
<dbReference type="GO" id="GO:0032259">
    <property type="term" value="P:methylation"/>
    <property type="evidence" value="ECO:0007669"/>
    <property type="project" value="UniProtKB-KW"/>
</dbReference>
<dbReference type="AlphaFoldDB" id="A0AAU9WAC2"/>
<keyword evidence="9" id="KW-0949">S-adenosyl-L-methionine</keyword>
<keyword evidence="14" id="KW-1185">Reference proteome</keyword>
<dbReference type="Proteomes" id="UP001159428">
    <property type="component" value="Unassembled WGS sequence"/>
</dbReference>
<dbReference type="GO" id="GO:0035498">
    <property type="term" value="P:carnosine metabolic process"/>
    <property type="evidence" value="ECO:0007669"/>
    <property type="project" value="UniProtKB-ARBA"/>
</dbReference>
<evidence type="ECO:0000256" key="3">
    <source>
        <dbReference type="ARBA" id="ARBA00010086"/>
    </source>
</evidence>
<evidence type="ECO:0000256" key="7">
    <source>
        <dbReference type="ARBA" id="ARBA00022603"/>
    </source>
</evidence>
<evidence type="ECO:0000256" key="5">
    <source>
        <dbReference type="ARBA" id="ARBA00015448"/>
    </source>
</evidence>
<dbReference type="GO" id="GO:0030735">
    <property type="term" value="F:carnosine N-methyltransferase activity"/>
    <property type="evidence" value="ECO:0007669"/>
    <property type="project" value="UniProtKB-EC"/>
</dbReference>
<evidence type="ECO:0000256" key="9">
    <source>
        <dbReference type="ARBA" id="ARBA00022691"/>
    </source>
</evidence>
<evidence type="ECO:0000256" key="4">
    <source>
        <dbReference type="ARBA" id="ARBA00012003"/>
    </source>
</evidence>
<keyword evidence="8" id="KW-0808">Transferase</keyword>
<dbReference type="Gene3D" id="3.40.50.150">
    <property type="entry name" value="Vaccinia Virus protein VP39"/>
    <property type="match status" value="1"/>
</dbReference>
<dbReference type="InterPro" id="IPR012901">
    <property type="entry name" value="CARME"/>
</dbReference>
<evidence type="ECO:0000256" key="11">
    <source>
        <dbReference type="ARBA" id="ARBA00054322"/>
    </source>
</evidence>
<proteinExistence type="inferred from homology"/>
<dbReference type="GO" id="GO:0005634">
    <property type="term" value="C:nucleus"/>
    <property type="evidence" value="ECO:0007669"/>
    <property type="project" value="UniProtKB-SubCell"/>
</dbReference>
<dbReference type="SMART" id="SM01296">
    <property type="entry name" value="N2227"/>
    <property type="match status" value="1"/>
</dbReference>
<reference evidence="13 14" key="1">
    <citation type="submission" date="2022-05" db="EMBL/GenBank/DDBJ databases">
        <authorList>
            <consortium name="Genoscope - CEA"/>
            <person name="William W."/>
        </authorList>
    </citation>
    <scope>NUCLEOTIDE SEQUENCE [LARGE SCALE GENOMIC DNA]</scope>
</reference>
<name>A0AAU9WAC2_9CNID</name>
<dbReference type="EC" id="2.1.1.22" evidence="4"/>
<keyword evidence="6" id="KW-0963">Cytoplasm</keyword>
<evidence type="ECO:0000313" key="14">
    <source>
        <dbReference type="Proteomes" id="UP001159428"/>
    </source>
</evidence>
<feature type="region of interest" description="Disordered" evidence="12">
    <location>
        <begin position="1"/>
        <end position="26"/>
    </location>
</feature>
<dbReference type="InterPro" id="IPR029063">
    <property type="entry name" value="SAM-dependent_MTases_sf"/>
</dbReference>
<dbReference type="FunFam" id="3.40.50.150:FF:000094">
    <property type="entry name" value="Carnosine N-methyltransferase 1"/>
    <property type="match status" value="1"/>
</dbReference>
<organism evidence="13 14">
    <name type="scientific">Pocillopora meandrina</name>
    <dbReference type="NCBI Taxonomy" id="46732"/>
    <lineage>
        <taxon>Eukaryota</taxon>
        <taxon>Metazoa</taxon>
        <taxon>Cnidaria</taxon>
        <taxon>Anthozoa</taxon>
        <taxon>Hexacorallia</taxon>
        <taxon>Scleractinia</taxon>
        <taxon>Astrocoeniina</taxon>
        <taxon>Pocilloporidae</taxon>
        <taxon>Pocillopora</taxon>
    </lineage>
</organism>
<keyword evidence="10" id="KW-0539">Nucleus</keyword>
<dbReference type="PANTHER" id="PTHR12303:SF6">
    <property type="entry name" value="CARNOSINE N-METHYLTRANSFERASE"/>
    <property type="match status" value="1"/>
</dbReference>
<gene>
    <name evidence="13" type="ORF">PMEA_00034840</name>
</gene>
<dbReference type="EMBL" id="CALNXJ010000009">
    <property type="protein sequence ID" value="CAH3103255.1"/>
    <property type="molecule type" value="Genomic_DNA"/>
</dbReference>
<evidence type="ECO:0000313" key="13">
    <source>
        <dbReference type="EMBL" id="CAH3103255.1"/>
    </source>
</evidence>
<comment type="caution">
    <text evidence="13">The sequence shown here is derived from an EMBL/GenBank/DDBJ whole genome shotgun (WGS) entry which is preliminary data.</text>
</comment>
<evidence type="ECO:0000256" key="1">
    <source>
        <dbReference type="ARBA" id="ARBA00004123"/>
    </source>
</evidence>
<comment type="similarity">
    <text evidence="3">Belongs to the carnosine N-methyltransferase family.</text>
</comment>
<accession>A0AAU9WAC2</accession>
<protein>
    <recommendedName>
        <fullName evidence="5">Carnosine N-methyltransferase</fullName>
        <ecNumber evidence="4">2.1.1.22</ecNumber>
    </recommendedName>
</protein>
<dbReference type="GO" id="GO:0005829">
    <property type="term" value="C:cytosol"/>
    <property type="evidence" value="ECO:0007669"/>
    <property type="project" value="UniProtKB-SubCell"/>
</dbReference>
<dbReference type="PANTHER" id="PTHR12303">
    <property type="entry name" value="CARNOSINE N-METHYLTRANSFERASE"/>
    <property type="match status" value="1"/>
</dbReference>
<dbReference type="Pfam" id="PF07942">
    <property type="entry name" value="CARME"/>
    <property type="match status" value="1"/>
</dbReference>
<keyword evidence="7" id="KW-0489">Methyltransferase</keyword>
<sequence>MADECKGMEEDRTSRNFPAEESHQETDDEKLERQYFWKVVEAFLYYKDFSLRKLQRVKTNFKLLPKRHREMLPNYKDHISKIEKCIEENQKFLFDIVSHTNEMFENRDHSRIPSTPSDPANQPISGFDMEKVTTTLKQFVRDWSDEGRAERDACYKPIIEEIQRLFPGTECSRGEVSILVPGAGLARLMFDIAKLGYRCQGNEWSLYMLFASHFILNRASDTYHITIYPYIHQTCNNRTSADQIRAVLIPDVNPSDVPPDLNFSMAAGDFLEVYTEKESWDCVVTCYFIDTAHNVIAFIENIEKILKPGGYWINLGPLLYHFADMANEWSVELSYEEIRRIATEHFKFEIIKEETSISSGYIENQRSMLKLVYDNVFFVARKPL</sequence>
<comment type="subcellular location">
    <subcellularLocation>
        <location evidence="2">Cytoplasm</location>
        <location evidence="2">Cytosol</location>
    </subcellularLocation>
    <subcellularLocation>
        <location evidence="1">Nucleus</location>
    </subcellularLocation>
</comment>
<evidence type="ECO:0000256" key="12">
    <source>
        <dbReference type="SAM" id="MobiDB-lite"/>
    </source>
</evidence>
<comment type="function">
    <text evidence="11">N-methyltransferase that catalyzes the formation of anserine (beta-alanyl-N(Pi)-methyl-L-histidine) from carnosine. Anserine, a methylated derivative of carnosine (beta-alanyl-L-histidine), is an abundant constituent of vertebrate skeletal muscles. Also methylates other L-histidine-containing di- and tripeptides such as Gly-Gly-His, Gly-His and homocarnosine (GABA-His).</text>
</comment>
<evidence type="ECO:0000256" key="10">
    <source>
        <dbReference type="ARBA" id="ARBA00023242"/>
    </source>
</evidence>
<evidence type="ECO:0000256" key="6">
    <source>
        <dbReference type="ARBA" id="ARBA00022490"/>
    </source>
</evidence>
<evidence type="ECO:0000256" key="8">
    <source>
        <dbReference type="ARBA" id="ARBA00022679"/>
    </source>
</evidence>
<evidence type="ECO:0000256" key="2">
    <source>
        <dbReference type="ARBA" id="ARBA00004514"/>
    </source>
</evidence>